<dbReference type="OrthoDB" id="9812221at2"/>
<dbReference type="Proteomes" id="UP000001982">
    <property type="component" value="Chromosome"/>
</dbReference>
<dbReference type="GO" id="GO:0022857">
    <property type="term" value="F:transmembrane transporter activity"/>
    <property type="evidence" value="ECO:0007669"/>
    <property type="project" value="InterPro"/>
</dbReference>
<dbReference type="HOGENOM" id="CLU_000960_28_2_6"/>
<feature type="transmembrane region" description="Helical" evidence="7">
    <location>
        <begin position="231"/>
        <end position="250"/>
    </location>
</feature>
<feature type="transmembrane region" description="Helical" evidence="7">
    <location>
        <begin position="408"/>
        <end position="425"/>
    </location>
</feature>
<keyword evidence="3" id="KW-1003">Cell membrane</keyword>
<feature type="transmembrane region" description="Helical" evidence="7">
    <location>
        <begin position="51"/>
        <end position="71"/>
    </location>
</feature>
<keyword evidence="2" id="KW-0813">Transport</keyword>
<evidence type="ECO:0000313" key="9">
    <source>
        <dbReference type="EMBL" id="ABE53914.1"/>
    </source>
</evidence>
<dbReference type="PRINTS" id="PR01036">
    <property type="entry name" value="TCRTETB"/>
</dbReference>
<feature type="domain" description="Major facilitator superfamily (MFS) profile" evidence="8">
    <location>
        <begin position="17"/>
        <end position="464"/>
    </location>
</feature>
<dbReference type="AlphaFoldDB" id="Q12RL2"/>
<feature type="transmembrane region" description="Helical" evidence="7">
    <location>
        <begin position="17"/>
        <end position="39"/>
    </location>
</feature>
<dbReference type="InterPro" id="IPR011701">
    <property type="entry name" value="MFS"/>
</dbReference>
<gene>
    <name evidence="9" type="ordered locus">Sden_0624</name>
</gene>
<evidence type="ECO:0000256" key="3">
    <source>
        <dbReference type="ARBA" id="ARBA00022475"/>
    </source>
</evidence>
<reference evidence="9 10" key="1">
    <citation type="submission" date="2006-03" db="EMBL/GenBank/DDBJ databases">
        <title>Complete sequence of Shewanella denitrificans OS217.</title>
        <authorList>
            <consortium name="US DOE Joint Genome Institute"/>
            <person name="Copeland A."/>
            <person name="Lucas S."/>
            <person name="Lapidus A."/>
            <person name="Barry K."/>
            <person name="Detter J.C."/>
            <person name="Glavina del Rio T."/>
            <person name="Hammon N."/>
            <person name="Israni S."/>
            <person name="Dalin E."/>
            <person name="Tice H."/>
            <person name="Pitluck S."/>
            <person name="Brettin T."/>
            <person name="Bruce D."/>
            <person name="Han C."/>
            <person name="Tapia R."/>
            <person name="Gilna P."/>
            <person name="Kiss H."/>
            <person name="Schmutz J."/>
            <person name="Larimer F."/>
            <person name="Land M."/>
            <person name="Hauser L."/>
            <person name="Kyrpides N."/>
            <person name="Lykidis A."/>
            <person name="Richardson P."/>
        </authorList>
    </citation>
    <scope>NUCLEOTIDE SEQUENCE [LARGE SCALE GENOMIC DNA]</scope>
    <source>
        <strain evidence="10">OS217 / ATCC BAA-1090 / DSM 15013</strain>
    </source>
</reference>
<evidence type="ECO:0000256" key="4">
    <source>
        <dbReference type="ARBA" id="ARBA00022692"/>
    </source>
</evidence>
<keyword evidence="6 7" id="KW-0472">Membrane</keyword>
<dbReference type="GO" id="GO:0005886">
    <property type="term" value="C:plasma membrane"/>
    <property type="evidence" value="ECO:0007669"/>
    <property type="project" value="UniProtKB-SubCell"/>
</dbReference>
<comment type="subcellular location">
    <subcellularLocation>
        <location evidence="1">Cell membrane</location>
        <topology evidence="1">Multi-pass membrane protein</topology>
    </subcellularLocation>
</comment>
<dbReference type="Gene3D" id="1.20.1250.20">
    <property type="entry name" value="MFS general substrate transporter like domains"/>
    <property type="match status" value="1"/>
</dbReference>
<dbReference type="PROSITE" id="PS50850">
    <property type="entry name" value="MFS"/>
    <property type="match status" value="1"/>
</dbReference>
<dbReference type="PANTHER" id="PTHR42718:SF46">
    <property type="entry name" value="BLR6921 PROTEIN"/>
    <property type="match status" value="1"/>
</dbReference>
<name>Q12RL2_SHEDO</name>
<dbReference type="InterPro" id="IPR036259">
    <property type="entry name" value="MFS_trans_sf"/>
</dbReference>
<feature type="transmembrane region" description="Helical" evidence="7">
    <location>
        <begin position="437"/>
        <end position="458"/>
    </location>
</feature>
<organism evidence="9 10">
    <name type="scientific">Shewanella denitrificans (strain OS217 / ATCC BAA-1090 / DSM 15013)</name>
    <dbReference type="NCBI Taxonomy" id="318161"/>
    <lineage>
        <taxon>Bacteria</taxon>
        <taxon>Pseudomonadati</taxon>
        <taxon>Pseudomonadota</taxon>
        <taxon>Gammaproteobacteria</taxon>
        <taxon>Alteromonadales</taxon>
        <taxon>Shewanellaceae</taxon>
        <taxon>Shewanella</taxon>
    </lineage>
</organism>
<evidence type="ECO:0000256" key="1">
    <source>
        <dbReference type="ARBA" id="ARBA00004651"/>
    </source>
</evidence>
<proteinExistence type="predicted"/>
<evidence type="ECO:0000256" key="2">
    <source>
        <dbReference type="ARBA" id="ARBA00022448"/>
    </source>
</evidence>
<evidence type="ECO:0000313" key="10">
    <source>
        <dbReference type="Proteomes" id="UP000001982"/>
    </source>
</evidence>
<evidence type="ECO:0000256" key="6">
    <source>
        <dbReference type="ARBA" id="ARBA00023136"/>
    </source>
</evidence>
<evidence type="ECO:0000259" key="8">
    <source>
        <dbReference type="PROSITE" id="PS50850"/>
    </source>
</evidence>
<dbReference type="RefSeq" id="WP_011495079.1">
    <property type="nucleotide sequence ID" value="NC_007954.1"/>
</dbReference>
<feature type="transmembrane region" description="Helical" evidence="7">
    <location>
        <begin position="271"/>
        <end position="295"/>
    </location>
</feature>
<dbReference type="Pfam" id="PF07690">
    <property type="entry name" value="MFS_1"/>
    <property type="match status" value="1"/>
</dbReference>
<feature type="transmembrane region" description="Helical" evidence="7">
    <location>
        <begin position="307"/>
        <end position="327"/>
    </location>
</feature>
<dbReference type="CDD" id="cd17321">
    <property type="entry name" value="MFS_MMR_MDR_like"/>
    <property type="match status" value="1"/>
</dbReference>
<feature type="transmembrane region" description="Helical" evidence="7">
    <location>
        <begin position="145"/>
        <end position="164"/>
    </location>
</feature>
<dbReference type="STRING" id="318161.Sden_0624"/>
<feature type="transmembrane region" description="Helical" evidence="7">
    <location>
        <begin position="115"/>
        <end position="133"/>
    </location>
</feature>
<feature type="transmembrane region" description="Helical" evidence="7">
    <location>
        <begin position="170"/>
        <end position="193"/>
    </location>
</feature>
<sequence length="475" mass="49414">MTEILGKQTMNAKRWQILSVISIMQLVLLLDATVVNVALPQIKHDLGLTDGSLTWVVNAYLIAAGSLLLLGGRIGDAYGVLRIFKFGVAIFAIFSVVATLAPNATLLIVGRAGQGVGEALAAANGLAMISLLFPSGPERGKAFGIWAGLGGLGSILGVLLSGVLTEYLSWRWIFGINIPIILALGVAIVLVIPTFPKKISTHLDLGNACILVFAMVAIVMAIIGTGIEQLTLLRITLLLLGALGITLVLKRCKQSEDGIIPARLMTRSPRLAGYGIIAIQAATSGALFYLGVLLMQDSLGMTPLQTGLAWLPFCLGFFPGIFLSITIEQRKSALAAAVIGLIISSLGFVLFALGVNANNYWVGMMPAMLVTAIGFGCVAPVAQSLATSDLSEADAGSGSGIATTIQQLLQVGGVTILVSIALAVKDDTSVVNIDSNGFMTAFLIASFVLITGAIVVGFSRNALAPTIGEPSAEIR</sequence>
<feature type="transmembrane region" description="Helical" evidence="7">
    <location>
        <begin position="334"/>
        <end position="354"/>
    </location>
</feature>
<dbReference type="InterPro" id="IPR020846">
    <property type="entry name" value="MFS_dom"/>
</dbReference>
<dbReference type="PANTHER" id="PTHR42718">
    <property type="entry name" value="MAJOR FACILITATOR SUPERFAMILY MULTIDRUG TRANSPORTER MFSC"/>
    <property type="match status" value="1"/>
</dbReference>
<keyword evidence="4 7" id="KW-0812">Transmembrane</keyword>
<evidence type="ECO:0000256" key="5">
    <source>
        <dbReference type="ARBA" id="ARBA00022989"/>
    </source>
</evidence>
<dbReference type="Gene3D" id="1.20.1720.10">
    <property type="entry name" value="Multidrug resistance protein D"/>
    <property type="match status" value="1"/>
</dbReference>
<keyword evidence="10" id="KW-1185">Reference proteome</keyword>
<accession>Q12RL2</accession>
<feature type="transmembrane region" description="Helical" evidence="7">
    <location>
        <begin position="360"/>
        <end position="382"/>
    </location>
</feature>
<evidence type="ECO:0000256" key="7">
    <source>
        <dbReference type="SAM" id="Phobius"/>
    </source>
</evidence>
<feature type="transmembrane region" description="Helical" evidence="7">
    <location>
        <begin position="205"/>
        <end position="225"/>
    </location>
</feature>
<feature type="transmembrane region" description="Helical" evidence="7">
    <location>
        <begin position="83"/>
        <end position="109"/>
    </location>
</feature>
<dbReference type="SUPFAM" id="SSF103473">
    <property type="entry name" value="MFS general substrate transporter"/>
    <property type="match status" value="1"/>
</dbReference>
<dbReference type="eggNOG" id="COG0477">
    <property type="taxonomic scope" value="Bacteria"/>
</dbReference>
<keyword evidence="5 7" id="KW-1133">Transmembrane helix</keyword>
<dbReference type="KEGG" id="sdn:Sden_0624"/>
<protein>
    <submittedName>
        <fullName evidence="9">Major facilitator superfamily MFS_1</fullName>
    </submittedName>
</protein>
<dbReference type="EMBL" id="CP000302">
    <property type="protein sequence ID" value="ABE53914.1"/>
    <property type="molecule type" value="Genomic_DNA"/>
</dbReference>